<dbReference type="Gene3D" id="3.30.200.20">
    <property type="entry name" value="Phosphorylase Kinase, domain 1"/>
    <property type="match status" value="1"/>
</dbReference>
<dbReference type="GO" id="GO:0016740">
    <property type="term" value="F:transferase activity"/>
    <property type="evidence" value="ECO:0007669"/>
    <property type="project" value="UniProtKB-KW"/>
</dbReference>
<dbReference type="EMBL" id="QFQD01000056">
    <property type="protein sequence ID" value="PZQ80825.1"/>
    <property type="molecule type" value="Genomic_DNA"/>
</dbReference>
<dbReference type="Gene3D" id="3.90.1200.10">
    <property type="match status" value="1"/>
</dbReference>
<evidence type="ECO:0000259" key="1">
    <source>
        <dbReference type="Pfam" id="PF01636"/>
    </source>
</evidence>
<evidence type="ECO:0000313" key="2">
    <source>
        <dbReference type="EMBL" id="PZQ80825.1"/>
    </source>
</evidence>
<reference evidence="2 3" key="1">
    <citation type="submission" date="2017-08" db="EMBL/GenBank/DDBJ databases">
        <title>Infants hospitalized years apart are colonized by the same room-sourced microbial strains.</title>
        <authorList>
            <person name="Brooks B."/>
            <person name="Olm M.R."/>
            <person name="Firek B.A."/>
            <person name="Baker R."/>
            <person name="Thomas B.C."/>
            <person name="Morowitz M.J."/>
            <person name="Banfield J.F."/>
        </authorList>
    </citation>
    <scope>NUCLEOTIDE SEQUENCE [LARGE SCALE GENOMIC DNA]</scope>
    <source>
        <strain evidence="2">S2_005_001_R2_27</strain>
    </source>
</reference>
<dbReference type="Proteomes" id="UP000248887">
    <property type="component" value="Unassembled WGS sequence"/>
</dbReference>
<dbReference type="SUPFAM" id="SSF56112">
    <property type="entry name" value="Protein kinase-like (PK-like)"/>
    <property type="match status" value="1"/>
</dbReference>
<gene>
    <name evidence="2" type="ORF">DI549_15885</name>
</gene>
<dbReference type="Pfam" id="PF01636">
    <property type="entry name" value="APH"/>
    <property type="match status" value="1"/>
</dbReference>
<evidence type="ECO:0000313" key="3">
    <source>
        <dbReference type="Proteomes" id="UP000248887"/>
    </source>
</evidence>
<accession>A0A2W5R145</accession>
<proteinExistence type="predicted"/>
<dbReference type="InterPro" id="IPR002575">
    <property type="entry name" value="Aminoglycoside_PTrfase"/>
</dbReference>
<keyword evidence="2" id="KW-0808">Transferase</keyword>
<dbReference type="InterPro" id="IPR011009">
    <property type="entry name" value="Kinase-like_dom_sf"/>
</dbReference>
<protein>
    <submittedName>
        <fullName evidence="2">Aminoglycoside phosphotransferase</fullName>
    </submittedName>
</protein>
<comment type="caution">
    <text evidence="2">The sequence shown here is derived from an EMBL/GenBank/DDBJ whole genome shotgun (WGS) entry which is preliminary data.</text>
</comment>
<feature type="domain" description="Aminoglycoside phosphotransferase" evidence="1">
    <location>
        <begin position="28"/>
        <end position="253"/>
    </location>
</feature>
<sequence>MSVAVTALPRLDPPGVTFLARHGQSGATLRALPGDASARRYYRLPEAGLLLMEDRTDPEGFSSYIRVARHLNGLGLSAPRVEGADPTHCLALIEDWGDATYARRLAGGRSEAALYGLAVDALAHLHMAPDGAAISQPRYERQIWLDELRVFCDWFAPALAPSLDREPFTTRFLALWDEALAPIYGRHEALVLRDFHVDNLMELDDRDGVRRCGLLDFQDAVLGPREYDLVSLLQDARRDLAPGLEASMLERYVAALAAGQQEAEAIHRRYHLLGAQRHARIAGVFVRLCQRDGKAHYLNWLPRVLRQLDAALTAAGLTSIADLLAAELPDWRARGEALARRLAPAHRPE</sequence>
<name>A0A2W5R145_ANCNO</name>
<dbReference type="AlphaFoldDB" id="A0A2W5R145"/>
<organism evidence="2 3">
    <name type="scientific">Ancylobacter novellus</name>
    <name type="common">Thiobacillus novellus</name>
    <dbReference type="NCBI Taxonomy" id="921"/>
    <lineage>
        <taxon>Bacteria</taxon>
        <taxon>Pseudomonadati</taxon>
        <taxon>Pseudomonadota</taxon>
        <taxon>Alphaproteobacteria</taxon>
        <taxon>Hyphomicrobiales</taxon>
        <taxon>Xanthobacteraceae</taxon>
        <taxon>Ancylobacter</taxon>
    </lineage>
</organism>